<comment type="caution">
    <text evidence="1">The sequence shown here is derived from an EMBL/GenBank/DDBJ whole genome shotgun (WGS) entry which is preliminary data.</text>
</comment>
<keyword evidence="2" id="KW-1185">Reference proteome</keyword>
<accession>A0A4R9BR44</accession>
<dbReference type="EMBL" id="SOHN01000009">
    <property type="protein sequence ID" value="TFD89062.1"/>
    <property type="molecule type" value="Genomic_DNA"/>
</dbReference>
<sequence>MSNAEAYPISAIAPPLAGRASASQRWSHLVFLHWRVDAALVAPLLPKGLVPDEYDGSSWVGLIPFVLDRATIFGSPPIPYFGTFVEVNVRLYAVDSAGRRGVVFVSLEASRLAAVLAARALFSLPYVWSHTRLTVDSGQYRYSSTRHGDRSKRTEIVARPGRDAVVDNPLADFLTARWALFTSIRGRTVHLRNHHAPWPLFGADLVSLDDTLLAVAGFAGLADRAPDSVLYSPGITTWFGRGN</sequence>
<dbReference type="PANTHER" id="PTHR39186">
    <property type="entry name" value="DUF2071 FAMILY PROTEIN"/>
    <property type="match status" value="1"/>
</dbReference>
<reference evidence="1 2" key="1">
    <citation type="submission" date="2019-03" db="EMBL/GenBank/DDBJ databases">
        <title>Genomics of glacier-inhabiting Cryobacterium strains.</title>
        <authorList>
            <person name="Liu Q."/>
            <person name="Xin Y.-H."/>
        </authorList>
    </citation>
    <scope>NUCLEOTIDE SEQUENCE [LARGE SCALE GENOMIC DNA]</scope>
    <source>
        <strain evidence="1 2">Sr54</strain>
    </source>
</reference>
<gene>
    <name evidence="1" type="ORF">E3T51_07025</name>
</gene>
<name>A0A4R9BR44_9MICO</name>
<organism evidence="1 2">
    <name type="scientific">Cryobacterium serini</name>
    <dbReference type="NCBI Taxonomy" id="1259201"/>
    <lineage>
        <taxon>Bacteria</taxon>
        <taxon>Bacillati</taxon>
        <taxon>Actinomycetota</taxon>
        <taxon>Actinomycetes</taxon>
        <taxon>Micrococcales</taxon>
        <taxon>Microbacteriaceae</taxon>
        <taxon>Cryobacterium</taxon>
    </lineage>
</organism>
<dbReference type="PANTHER" id="PTHR39186:SF1">
    <property type="entry name" value="DUF2071 DOMAIN-CONTAINING PROTEIN"/>
    <property type="match status" value="1"/>
</dbReference>
<dbReference type="AlphaFoldDB" id="A0A4R9BR44"/>
<dbReference type="InterPro" id="IPR018644">
    <property type="entry name" value="DUF2071"/>
</dbReference>
<dbReference type="SUPFAM" id="SSF160104">
    <property type="entry name" value="Acetoacetate decarboxylase-like"/>
    <property type="match status" value="1"/>
</dbReference>
<dbReference type="Pfam" id="PF09844">
    <property type="entry name" value="DUF2071"/>
    <property type="match status" value="1"/>
</dbReference>
<dbReference type="InterPro" id="IPR023375">
    <property type="entry name" value="ADC_dom_sf"/>
</dbReference>
<dbReference type="Proteomes" id="UP000297626">
    <property type="component" value="Unassembled WGS sequence"/>
</dbReference>
<protein>
    <submittedName>
        <fullName evidence="1">DUF2071 domain-containing protein</fullName>
    </submittedName>
</protein>
<proteinExistence type="predicted"/>
<dbReference type="RefSeq" id="WP_134529072.1">
    <property type="nucleotide sequence ID" value="NZ_SOHN01000009.1"/>
</dbReference>
<dbReference type="Gene3D" id="2.40.400.10">
    <property type="entry name" value="Acetoacetate decarboxylase-like"/>
    <property type="match status" value="1"/>
</dbReference>
<evidence type="ECO:0000313" key="1">
    <source>
        <dbReference type="EMBL" id="TFD89062.1"/>
    </source>
</evidence>
<evidence type="ECO:0000313" key="2">
    <source>
        <dbReference type="Proteomes" id="UP000297626"/>
    </source>
</evidence>